<accession>A0AAV5CCU0</accession>
<feature type="region of interest" description="Disordered" evidence="1">
    <location>
        <begin position="157"/>
        <end position="179"/>
    </location>
</feature>
<reference evidence="3" key="1">
    <citation type="journal article" date="2018" name="DNA Res.">
        <title>Multiple hybrid de novo genome assembly of finger millet, an orphan allotetraploid crop.</title>
        <authorList>
            <person name="Hatakeyama M."/>
            <person name="Aluri S."/>
            <person name="Balachadran M.T."/>
            <person name="Sivarajan S.R."/>
            <person name="Patrignani A."/>
            <person name="Gruter S."/>
            <person name="Poveda L."/>
            <person name="Shimizu-Inatsugi R."/>
            <person name="Baeten J."/>
            <person name="Francoijs K.J."/>
            <person name="Nataraja K.N."/>
            <person name="Reddy Y.A.N."/>
            <person name="Phadnis S."/>
            <person name="Ravikumar R.L."/>
            <person name="Schlapbach R."/>
            <person name="Sreeman S.M."/>
            <person name="Shimizu K.K."/>
        </authorList>
    </citation>
    <scope>NUCLEOTIDE SEQUENCE</scope>
</reference>
<sequence length="179" mass="19142">MAAACEGGGDGDRERGAASLHRRRQQGGRGQVQADLRSVRGSLACLATALSLYLDAIALICFIFLSCGTDPRWRVHRSGIVSLAHGWIQRQGSTRCELATEMVRVTRPPRQLRQDGDRCSCTQGVAQRTRLLLSHAGSCAADEDAALVACACGPGLEQPSRPLDVHAHDVEKASKKPAS</sequence>
<gene>
    <name evidence="3" type="primary">ga12699</name>
    <name evidence="3" type="ORF">PR202_ga12699</name>
</gene>
<protein>
    <submittedName>
        <fullName evidence="3">Uncharacterized protein</fullName>
    </submittedName>
</protein>
<evidence type="ECO:0000256" key="1">
    <source>
        <dbReference type="SAM" id="MobiDB-lite"/>
    </source>
</evidence>
<feature type="region of interest" description="Disordered" evidence="1">
    <location>
        <begin position="1"/>
        <end position="31"/>
    </location>
</feature>
<name>A0AAV5CCU0_ELECO</name>
<keyword evidence="2" id="KW-0812">Transmembrane</keyword>
<evidence type="ECO:0000313" key="4">
    <source>
        <dbReference type="Proteomes" id="UP001054889"/>
    </source>
</evidence>
<dbReference type="EMBL" id="BQKI01000006">
    <property type="protein sequence ID" value="GJM95911.1"/>
    <property type="molecule type" value="Genomic_DNA"/>
</dbReference>
<keyword evidence="4" id="KW-1185">Reference proteome</keyword>
<dbReference type="Proteomes" id="UP001054889">
    <property type="component" value="Unassembled WGS sequence"/>
</dbReference>
<evidence type="ECO:0000256" key="2">
    <source>
        <dbReference type="SAM" id="Phobius"/>
    </source>
</evidence>
<comment type="caution">
    <text evidence="3">The sequence shown here is derived from an EMBL/GenBank/DDBJ whole genome shotgun (WGS) entry which is preliminary data.</text>
</comment>
<feature type="compositionally biased region" description="Basic and acidic residues" evidence="1">
    <location>
        <begin position="163"/>
        <end position="179"/>
    </location>
</feature>
<reference evidence="3" key="2">
    <citation type="submission" date="2021-12" db="EMBL/GenBank/DDBJ databases">
        <title>Resequencing data analysis of finger millet.</title>
        <authorList>
            <person name="Hatakeyama M."/>
            <person name="Aluri S."/>
            <person name="Balachadran M.T."/>
            <person name="Sivarajan S.R."/>
            <person name="Poveda L."/>
            <person name="Shimizu-Inatsugi R."/>
            <person name="Schlapbach R."/>
            <person name="Sreeman S.M."/>
            <person name="Shimizu K.K."/>
        </authorList>
    </citation>
    <scope>NUCLEOTIDE SEQUENCE</scope>
</reference>
<organism evidence="3 4">
    <name type="scientific">Eleusine coracana subsp. coracana</name>
    <dbReference type="NCBI Taxonomy" id="191504"/>
    <lineage>
        <taxon>Eukaryota</taxon>
        <taxon>Viridiplantae</taxon>
        <taxon>Streptophyta</taxon>
        <taxon>Embryophyta</taxon>
        <taxon>Tracheophyta</taxon>
        <taxon>Spermatophyta</taxon>
        <taxon>Magnoliopsida</taxon>
        <taxon>Liliopsida</taxon>
        <taxon>Poales</taxon>
        <taxon>Poaceae</taxon>
        <taxon>PACMAD clade</taxon>
        <taxon>Chloridoideae</taxon>
        <taxon>Cynodonteae</taxon>
        <taxon>Eleusininae</taxon>
        <taxon>Eleusine</taxon>
    </lineage>
</organism>
<dbReference type="AlphaFoldDB" id="A0AAV5CCU0"/>
<keyword evidence="2" id="KW-1133">Transmembrane helix</keyword>
<proteinExistence type="predicted"/>
<feature type="transmembrane region" description="Helical" evidence="2">
    <location>
        <begin position="43"/>
        <end position="65"/>
    </location>
</feature>
<keyword evidence="2" id="KW-0472">Membrane</keyword>
<evidence type="ECO:0000313" key="3">
    <source>
        <dbReference type="EMBL" id="GJM95911.1"/>
    </source>
</evidence>